<organism evidence="3 4">
    <name type="scientific">Pseudomonas fluorescens HK44</name>
    <dbReference type="NCBI Taxonomy" id="1042209"/>
    <lineage>
        <taxon>Bacteria</taxon>
        <taxon>Pseudomonadati</taxon>
        <taxon>Pseudomonadota</taxon>
        <taxon>Gammaproteobacteria</taxon>
        <taxon>Pseudomonadales</taxon>
        <taxon>Pseudomonadaceae</taxon>
        <taxon>Pseudomonas</taxon>
    </lineage>
</organism>
<dbReference type="PATRIC" id="fig|1042209.11.peg.1792"/>
<dbReference type="Pfam" id="PF00534">
    <property type="entry name" value="Glycos_transf_1"/>
    <property type="match status" value="1"/>
</dbReference>
<evidence type="ECO:0000313" key="4">
    <source>
        <dbReference type="Proteomes" id="UP000022611"/>
    </source>
</evidence>
<dbReference type="SUPFAM" id="SSF53756">
    <property type="entry name" value="UDP-Glycosyltransferase/glycogen phosphorylase"/>
    <property type="match status" value="1"/>
</dbReference>
<dbReference type="RefSeq" id="WP_019691463.1">
    <property type="nucleotide sequence ID" value="NZ_AFOY02000008.1"/>
</dbReference>
<dbReference type="GO" id="GO:1901135">
    <property type="term" value="P:carbohydrate derivative metabolic process"/>
    <property type="evidence" value="ECO:0007669"/>
    <property type="project" value="UniProtKB-ARBA"/>
</dbReference>
<feature type="domain" description="Glycosyl transferase family 1" evidence="1">
    <location>
        <begin position="187"/>
        <end position="340"/>
    </location>
</feature>
<gene>
    <name evidence="3" type="ORF">HK44_026145</name>
</gene>
<dbReference type="eggNOG" id="COG0438">
    <property type="taxonomic scope" value="Bacteria"/>
</dbReference>
<dbReference type="GO" id="GO:0016757">
    <property type="term" value="F:glycosyltransferase activity"/>
    <property type="evidence" value="ECO:0007669"/>
    <property type="project" value="InterPro"/>
</dbReference>
<evidence type="ECO:0000259" key="1">
    <source>
        <dbReference type="Pfam" id="PF00534"/>
    </source>
</evidence>
<sequence length="384" mass="43337">MNQRFKVLQLQPDYNVKAHDFADLAEQIVKALPVERYEITAAFLRGRPGQDEAVSRAEHSVYFEFSDKSLKGMRLRAMWRLYQFCRKEKFDVVICNRFKPVNMLLQLNRWLKIPLCIGISHGFGEYDRFYRRRQAQNLIDNHWRFVGVSPAVKQYLLDCDCGFTDGNTYAITNAIDIEQAEGLQHSRERSRELLGLDPAVRLIGALGRLVPVKGHTYLLQAFAALKDKYPQTQLAIIGAGREEARLACEIEQLGLSGRAHLLGFKENALQYVRAFDIWTMPSLAEGLGLALLEGMSGHLPVIASNVPAMLPLVQGAGGLAVEPANVPSLVKALDTYLGLSDEELKAKGELTYRYLQEQHDIDVFRQEYLQLIESGLSQARKGEV</sequence>
<dbReference type="Proteomes" id="UP000022611">
    <property type="component" value="Unassembled WGS sequence"/>
</dbReference>
<dbReference type="Pfam" id="PF13439">
    <property type="entry name" value="Glyco_transf_4"/>
    <property type="match status" value="1"/>
</dbReference>
<dbReference type="EMBL" id="AFOY02000008">
    <property type="protein sequence ID" value="EXF95126.1"/>
    <property type="molecule type" value="Genomic_DNA"/>
</dbReference>
<name>A0A010RRT3_PSEFL</name>
<evidence type="ECO:0000313" key="3">
    <source>
        <dbReference type="EMBL" id="EXF95126.1"/>
    </source>
</evidence>
<comment type="caution">
    <text evidence="3">The sequence shown here is derived from an EMBL/GenBank/DDBJ whole genome shotgun (WGS) entry which is preliminary data.</text>
</comment>
<proteinExistence type="predicted"/>
<dbReference type="Gene3D" id="3.40.50.2000">
    <property type="entry name" value="Glycogen Phosphorylase B"/>
    <property type="match status" value="2"/>
</dbReference>
<dbReference type="InterPro" id="IPR001296">
    <property type="entry name" value="Glyco_trans_1"/>
</dbReference>
<dbReference type="InterPro" id="IPR028098">
    <property type="entry name" value="Glyco_trans_4-like_N"/>
</dbReference>
<dbReference type="HOGENOM" id="CLU_009583_0_3_6"/>
<keyword evidence="3" id="KW-0808">Transferase</keyword>
<dbReference type="PANTHER" id="PTHR12526:SF630">
    <property type="entry name" value="GLYCOSYLTRANSFERASE"/>
    <property type="match status" value="1"/>
</dbReference>
<evidence type="ECO:0000259" key="2">
    <source>
        <dbReference type="Pfam" id="PF13439"/>
    </source>
</evidence>
<feature type="domain" description="Glycosyltransferase subfamily 4-like N-terminal" evidence="2">
    <location>
        <begin position="26"/>
        <end position="178"/>
    </location>
</feature>
<dbReference type="OrthoDB" id="6713459at2"/>
<dbReference type="PANTHER" id="PTHR12526">
    <property type="entry name" value="GLYCOSYLTRANSFERASE"/>
    <property type="match status" value="1"/>
</dbReference>
<protein>
    <submittedName>
        <fullName evidence="3">Glycosyl transferase family 1</fullName>
    </submittedName>
</protein>
<accession>A0A010RRT3</accession>
<dbReference type="AlphaFoldDB" id="A0A010RRT3"/>
<reference evidence="3 4" key="1">
    <citation type="journal article" date="2011" name="J. Bacteriol.">
        <title>Draft genome sequence of the polycyclic aromatic hydrocarbon-degrading, genetically engineered bioluminescent bioreporter Pseudomonas fluorescens HK44.</title>
        <authorList>
            <person name="Chauhan A."/>
            <person name="Layton A.C."/>
            <person name="Williams D.E."/>
            <person name="Smartt A.E."/>
            <person name="Ripp S."/>
            <person name="Karpinets T.V."/>
            <person name="Brown S.D."/>
            <person name="Sayler G.S."/>
        </authorList>
    </citation>
    <scope>NUCLEOTIDE SEQUENCE [LARGE SCALE GENOMIC DNA]</scope>
    <source>
        <strain evidence="3 4">HK44</strain>
    </source>
</reference>